<feature type="compositionally biased region" description="Basic and acidic residues" evidence="2">
    <location>
        <begin position="1595"/>
        <end position="1619"/>
    </location>
</feature>
<dbReference type="Pfam" id="PF10358">
    <property type="entry name" value="NT-C2"/>
    <property type="match status" value="1"/>
</dbReference>
<feature type="compositionally biased region" description="Polar residues" evidence="2">
    <location>
        <begin position="177"/>
        <end position="196"/>
    </location>
</feature>
<feature type="compositionally biased region" description="Low complexity" evidence="2">
    <location>
        <begin position="264"/>
        <end position="281"/>
    </location>
</feature>
<dbReference type="KEGG" id="nnu:104586193"/>
<evidence type="ECO:0000313" key="3">
    <source>
        <dbReference type="Proteomes" id="UP000189703"/>
    </source>
</evidence>
<feature type="compositionally biased region" description="Polar residues" evidence="2">
    <location>
        <begin position="244"/>
        <end position="254"/>
    </location>
</feature>
<feature type="region of interest" description="Disordered" evidence="2">
    <location>
        <begin position="1471"/>
        <end position="1532"/>
    </location>
</feature>
<gene>
    <name evidence="4" type="primary">LOC104586193</name>
</gene>
<feature type="coiled-coil region" evidence="1">
    <location>
        <begin position="673"/>
        <end position="735"/>
    </location>
</feature>
<dbReference type="OrthoDB" id="658575at2759"/>
<dbReference type="RefSeq" id="XP_010241653.1">
    <property type="nucleotide sequence ID" value="XM_010243351.2"/>
</dbReference>
<keyword evidence="3" id="KW-1185">Reference proteome</keyword>
<feature type="coiled-coil region" evidence="1">
    <location>
        <begin position="1020"/>
        <end position="1107"/>
    </location>
</feature>
<proteinExistence type="predicted"/>
<dbReference type="STRING" id="4432.A0A1U7YUX6"/>
<dbReference type="GeneID" id="104586193"/>
<dbReference type="InterPro" id="IPR019448">
    <property type="entry name" value="NT-C2"/>
</dbReference>
<feature type="coiled-coil region" evidence="1">
    <location>
        <begin position="578"/>
        <end position="619"/>
    </location>
</feature>
<dbReference type="PROSITE" id="PS51840">
    <property type="entry name" value="C2_NT"/>
    <property type="match status" value="1"/>
</dbReference>
<sequence length="1668" mass="189961">MFKLHRHKSLKPGEKVDFRLSSFQALQVPKGWDKILVSLVSLETGRTTAKTSKAVVRNGTCQWTETLTESIWISQDDASKELEECLFKLIVSMGSSRSSILGEVVINLTNYLSSRASVLVSFPLKKCNHGTILQVKIQCLAPRRDRAEQWKETNPQPEDLNTDYNDMDSRSDGSDIIFTTSVGSTSSNHLGNTSHQGDLGSRDPSFSASESRHSSDSADGSIDRVSFSPGNNLNDGVYNLIGRQDSTGSPNSIPYGTYPSGDLSRSNHSSFNSRASGSSNHHQNQHPVTAMSSMKNVGSSKELLDVAEETIEELRAEARMWERNARKLMFDLEIVKKECSDQSQRQADLNMELSGAYSERDGLKQEIEQLKTLLEESTEKKTATESSSFQAEGITHIQKELEDEIKFQQESNANLTLQMQKTQESNIELVSILQELEETIEKQRLEIDNLSALQSCNCRNDDSGELNLTKGSSLEKTRKASSNLDGAVDDTSNLVSQLMELQESQKSLQTTVQMLEKALEEKNQMIEVERSPRNQTVLDVEAEWRHKLSMKEEYIINLEAKLSGSPSSEDIRLDGGGDPDLTKEIQALKAKVQELERDCNELTDENLELILKLEKSKKDLQSGASFNEVDVFTSTSEPKVSNPGSQILQLEDELNRKEMFSEGVATSHLQGQLIDLQEKCTELEFQLQLSKDKACNLDSQLHKRQAEMQERELEITALQRQLKGYQERKTDKEDQLFVSCVRSENSDPNFPIEISRIFTELDNQLRLALAHARKSCCSVCSHENTNCEDDLDSLAILSSTDTICLKEQAEAILSNFILLNKLLEAKIKCEDALQNKVDIKERDVDDSEAQKKFDQCSLNENARLSIEECESLEMKLEDGVADLRKELVARQSEVEELAASLSLKIEEVDDLRLSHRKIESQVSTLQKEKNHLEENMEIVLREKSIASKCLDDVRHDLMVLSNSVASYASANKTLQRKCSDLESEKHELEVHLCDLEEENIKLSERVSAFEAQLRYLTDEKESSRLELDNSKSLASNLQDEIGRLVTEIEAQKVDFKQKLQDMQKRWSESQEECEYLKRANPKLQITAESLIEECSSLQKLNGELRNQKLELHERCMHLESRLLESRIKFSDCSSKVELLERKLSLVYEDTTLKEKLLSSELDALLHENKEHKEKLVLEMNLINQKYLDKTAEVEKLQREVAHLIDQISATHDERERLASDAILEVPCLRADKAKLEDSLQEVQAKVESSENELATLRVENAAKIQALVDELTVSRQSHELLISDHGKLMRLLEDVKSSEEKFRSTSNGLERKLTSCEYERQQLLEEIASLKTQLQKISQLQDEVLSLKNSLNETKFEKEKLESSLQLLSGDFEELKAERVSLIEKVSSMQEAVSELEDCRHSKVALEEKVLRLKGDLTAIEALCAQDAELKNELSRIKRTSSQFQRKIQHLVEEKDEYLKRVQVLEEELKQKREEKQLQSESSNKDLSEYSESNTNVFTIHEELNPEEKTENINRHGENQKLPSKKADQFSEDRPNLIADQYLGEGNNFHHNDHRSPKGIEVDPLSRIQVLENELSEALEANDMYKEQLRSLLSEEKNSHVDHPNTTEGEGVVRKEGNQRKASSLEAELREMRERYFQMSLKFADVEAQREELVMKLKAQKSGKRWFT</sequence>
<feature type="coiled-coil region" evidence="1">
    <location>
        <begin position="1154"/>
        <end position="1259"/>
    </location>
</feature>
<dbReference type="PANTHER" id="PTHR47270:SF3">
    <property type="entry name" value="HYPOTETICAL PROTEIN"/>
    <property type="match status" value="1"/>
</dbReference>
<evidence type="ECO:0000256" key="1">
    <source>
        <dbReference type="SAM" id="Coils"/>
    </source>
</evidence>
<organism evidence="3 4">
    <name type="scientific">Nelumbo nucifera</name>
    <name type="common">Sacred lotus</name>
    <dbReference type="NCBI Taxonomy" id="4432"/>
    <lineage>
        <taxon>Eukaryota</taxon>
        <taxon>Viridiplantae</taxon>
        <taxon>Streptophyta</taxon>
        <taxon>Embryophyta</taxon>
        <taxon>Tracheophyta</taxon>
        <taxon>Spermatophyta</taxon>
        <taxon>Magnoliopsida</taxon>
        <taxon>Proteales</taxon>
        <taxon>Nelumbonaceae</taxon>
        <taxon>Nelumbo</taxon>
    </lineage>
</organism>
<reference evidence="4" key="1">
    <citation type="submission" date="2025-08" db="UniProtKB">
        <authorList>
            <consortium name="RefSeq"/>
        </authorList>
    </citation>
    <scope>IDENTIFICATION</scope>
</reference>
<feature type="compositionally biased region" description="Basic and acidic residues" evidence="2">
    <location>
        <begin position="1471"/>
        <end position="1488"/>
    </location>
</feature>
<dbReference type="Proteomes" id="UP000189703">
    <property type="component" value="Unplaced"/>
</dbReference>
<feature type="coiled-coil region" evidence="1">
    <location>
        <begin position="498"/>
        <end position="525"/>
    </location>
</feature>
<protein>
    <submittedName>
        <fullName evidence="4">Protein MLP1-like</fullName>
    </submittedName>
</protein>
<dbReference type="SUPFAM" id="SSF57997">
    <property type="entry name" value="Tropomyosin"/>
    <property type="match status" value="1"/>
</dbReference>
<evidence type="ECO:0000313" key="4">
    <source>
        <dbReference type="RefSeq" id="XP_010241653.1"/>
    </source>
</evidence>
<feature type="coiled-coil region" evidence="1">
    <location>
        <begin position="830"/>
        <end position="991"/>
    </location>
</feature>
<dbReference type="PANTHER" id="PTHR47270">
    <property type="entry name" value="PROTEIN MLP1-LIKE"/>
    <property type="match status" value="1"/>
</dbReference>
<name>A0A1U7YUX6_NELNU</name>
<dbReference type="OMA" id="QMDSNAD"/>
<keyword evidence="1" id="KW-0175">Coiled coil</keyword>
<feature type="region of interest" description="Disordered" evidence="2">
    <location>
        <begin position="148"/>
        <end position="286"/>
    </location>
</feature>
<dbReference type="Gene3D" id="1.10.287.1490">
    <property type="match status" value="2"/>
</dbReference>
<evidence type="ECO:0000256" key="2">
    <source>
        <dbReference type="SAM" id="MobiDB-lite"/>
    </source>
</evidence>
<feature type="coiled-coil region" evidence="1">
    <location>
        <begin position="297"/>
        <end position="453"/>
    </location>
</feature>
<accession>A0A1U7YUX6</accession>
<feature type="compositionally biased region" description="Basic and acidic residues" evidence="2">
    <location>
        <begin position="1500"/>
        <end position="1532"/>
    </location>
</feature>
<feature type="region of interest" description="Disordered" evidence="2">
    <location>
        <begin position="1595"/>
        <end position="1625"/>
    </location>
</feature>
<dbReference type="eggNOG" id="ENOG502QTRF">
    <property type="taxonomic scope" value="Eukaryota"/>
</dbReference>